<organism evidence="8 9">
    <name type="scientific">Trichosporon asahii var. asahii (strain ATCC 90039 / CBS 2479 / JCM 2466 / KCTC 7840 / NBRC 103889/ NCYC 2677 / UAMH 7654)</name>
    <name type="common">Yeast</name>
    <dbReference type="NCBI Taxonomy" id="1186058"/>
    <lineage>
        <taxon>Eukaryota</taxon>
        <taxon>Fungi</taxon>
        <taxon>Dikarya</taxon>
        <taxon>Basidiomycota</taxon>
        <taxon>Agaricomycotina</taxon>
        <taxon>Tremellomycetes</taxon>
        <taxon>Trichosporonales</taxon>
        <taxon>Trichosporonaceae</taxon>
        <taxon>Trichosporon</taxon>
    </lineage>
</organism>
<feature type="transmembrane region" description="Helical" evidence="6">
    <location>
        <begin position="400"/>
        <end position="421"/>
    </location>
</feature>
<evidence type="ECO:0000256" key="1">
    <source>
        <dbReference type="ARBA" id="ARBA00004141"/>
    </source>
</evidence>
<dbReference type="PANTHER" id="PTHR43791:SF19">
    <property type="entry name" value="TRANSPORTER, PUTATIVE (AFU_ORTHOLOGUE AFUA_1G01812)-RELATED"/>
    <property type="match status" value="1"/>
</dbReference>
<feature type="transmembrane region" description="Helical" evidence="6">
    <location>
        <begin position="139"/>
        <end position="162"/>
    </location>
</feature>
<dbReference type="PROSITE" id="PS50850">
    <property type="entry name" value="MFS"/>
    <property type="match status" value="1"/>
</dbReference>
<comment type="caution">
    <text evidence="8">The sequence shown here is derived from an EMBL/GenBank/DDBJ whole genome shotgun (WGS) entry which is preliminary data.</text>
</comment>
<dbReference type="AlphaFoldDB" id="J4U6W4"/>
<comment type="subcellular location">
    <subcellularLocation>
        <location evidence="1">Membrane</location>
        <topology evidence="1">Multi-pass membrane protein</topology>
    </subcellularLocation>
</comment>
<dbReference type="KEGG" id="tasa:A1Q1_05575"/>
<feature type="domain" description="Major facilitator superfamily (MFS) profile" evidence="7">
    <location>
        <begin position="48"/>
        <end position="457"/>
    </location>
</feature>
<feature type="transmembrane region" description="Helical" evidence="6">
    <location>
        <begin position="174"/>
        <end position="195"/>
    </location>
</feature>
<evidence type="ECO:0000313" key="8">
    <source>
        <dbReference type="EMBL" id="EJT45955.1"/>
    </source>
</evidence>
<feature type="transmembrane region" description="Helical" evidence="6">
    <location>
        <begin position="367"/>
        <end position="388"/>
    </location>
</feature>
<dbReference type="SUPFAM" id="SSF103473">
    <property type="entry name" value="MFS general substrate transporter"/>
    <property type="match status" value="1"/>
</dbReference>
<feature type="transmembrane region" description="Helical" evidence="6">
    <location>
        <begin position="340"/>
        <end position="361"/>
    </location>
</feature>
<protein>
    <recommendedName>
        <fullName evidence="7">Major facilitator superfamily (MFS) profile domain-containing protein</fullName>
    </recommendedName>
</protein>
<feature type="transmembrane region" description="Helical" evidence="6">
    <location>
        <begin position="81"/>
        <end position="101"/>
    </location>
</feature>
<name>J4U6W4_TRIAS</name>
<dbReference type="Gene3D" id="1.20.1250.20">
    <property type="entry name" value="MFS general substrate transporter like domains"/>
    <property type="match status" value="2"/>
</dbReference>
<dbReference type="EMBL" id="ALBS01000316">
    <property type="protein sequence ID" value="EJT45955.1"/>
    <property type="molecule type" value="Genomic_DNA"/>
</dbReference>
<evidence type="ECO:0000256" key="6">
    <source>
        <dbReference type="SAM" id="Phobius"/>
    </source>
</evidence>
<evidence type="ECO:0000259" key="7">
    <source>
        <dbReference type="PROSITE" id="PS50850"/>
    </source>
</evidence>
<feature type="transmembrane region" description="Helical" evidence="6">
    <location>
        <begin position="207"/>
        <end position="229"/>
    </location>
</feature>
<keyword evidence="3 6" id="KW-0812">Transmembrane</keyword>
<accession>J4U6W4</accession>
<evidence type="ECO:0000256" key="3">
    <source>
        <dbReference type="ARBA" id="ARBA00022692"/>
    </source>
</evidence>
<dbReference type="RefSeq" id="XP_014176259.1">
    <property type="nucleotide sequence ID" value="XM_014320784.1"/>
</dbReference>
<dbReference type="Proteomes" id="UP000002748">
    <property type="component" value="Unassembled WGS sequence"/>
</dbReference>
<proteinExistence type="predicted"/>
<feature type="transmembrane region" description="Helical" evidence="6">
    <location>
        <begin position="44"/>
        <end position="61"/>
    </location>
</feature>
<dbReference type="PANTHER" id="PTHR43791">
    <property type="entry name" value="PERMEASE-RELATED"/>
    <property type="match status" value="1"/>
</dbReference>
<dbReference type="VEuPathDB" id="FungiDB:A1Q1_05575"/>
<dbReference type="InterPro" id="IPR020846">
    <property type="entry name" value="MFS_dom"/>
</dbReference>
<feature type="transmembrane region" description="Helical" evidence="6">
    <location>
        <begin position="316"/>
        <end position="333"/>
    </location>
</feature>
<sequence>MSQYPSVDEKPDVRYDEKLSDAADDGVYDPESTVINMRKVLRKVDLRIIPWVSLLYLLSFLDRTNIGNANLFGLSKDLGLTSTQYAACLACFFVFYVLFEVPSNMVMKAWRPSMWIPIIMIAWGAVMIGMGFVQNFAGLLAARIILGVAEAGLFPGIAFFLSQWYRRFEISLRVAVFFSAATVAGAFGGLLARLINLMDGAAGMEGWRWIFILEGVATVLIAFASFWMMHDYPDTARFLTPAERTALTERLKLDTDGCSGEYKKKFIRDAFLDWKSYFFGLAFFSAVVPLYCFSLFSPTIIAQLGYEAASAQLMSVPPYVAASIVTIFMGWASDRCKVRAPFIIGLGIVGAVGYGLLLANISTGVSYFALFLGACGIYPAFPIIVAWGSNNFGGSLKKSVATGILVCSGNSGGVASSFLFPKEDGPRFIKGHCVCIGFSVLLALTGVFWWFYAGYANKKKAARNAARAHPWTPEEKRELEDNGEYVDWFFYTR</sequence>
<dbReference type="Pfam" id="PF07690">
    <property type="entry name" value="MFS_1"/>
    <property type="match status" value="1"/>
</dbReference>
<reference evidence="8 9" key="1">
    <citation type="journal article" date="2012" name="Eukaryot. Cell">
        <title>Draft genome sequence of CBS 2479, the standard type strain of Trichosporon asahii.</title>
        <authorList>
            <person name="Yang R.Y."/>
            <person name="Li H.T."/>
            <person name="Zhu H."/>
            <person name="Zhou G.P."/>
            <person name="Wang M."/>
            <person name="Wang L."/>
        </authorList>
    </citation>
    <scope>NUCLEOTIDE SEQUENCE [LARGE SCALE GENOMIC DNA]</scope>
    <source>
        <strain evidence="9">ATCC 90039 / CBS 2479 / JCM 2466 / KCTC 7840 / NCYC 2677 / UAMH 7654</strain>
    </source>
</reference>
<keyword evidence="2" id="KW-0813">Transport</keyword>
<dbReference type="GeneID" id="25989087"/>
<dbReference type="OrthoDB" id="2962993at2759"/>
<feature type="transmembrane region" description="Helical" evidence="6">
    <location>
        <begin position="113"/>
        <end position="133"/>
    </location>
</feature>
<feature type="transmembrane region" description="Helical" evidence="6">
    <location>
        <begin position="427"/>
        <end position="453"/>
    </location>
</feature>
<evidence type="ECO:0000256" key="4">
    <source>
        <dbReference type="ARBA" id="ARBA00022989"/>
    </source>
</evidence>
<gene>
    <name evidence="8" type="ORF">A1Q1_05575</name>
</gene>
<dbReference type="FunFam" id="1.20.1250.20:FF:000034">
    <property type="entry name" value="MFS general substrate transporter"/>
    <property type="match status" value="1"/>
</dbReference>
<evidence type="ECO:0000313" key="9">
    <source>
        <dbReference type="Proteomes" id="UP000002748"/>
    </source>
</evidence>
<keyword evidence="4 6" id="KW-1133">Transmembrane helix</keyword>
<dbReference type="InterPro" id="IPR036259">
    <property type="entry name" value="MFS_trans_sf"/>
</dbReference>
<dbReference type="FunFam" id="1.20.1250.20:FF:000068">
    <property type="entry name" value="MFS general substrate transporter"/>
    <property type="match status" value="1"/>
</dbReference>
<dbReference type="GO" id="GO:0016020">
    <property type="term" value="C:membrane"/>
    <property type="evidence" value="ECO:0007669"/>
    <property type="project" value="UniProtKB-SubCell"/>
</dbReference>
<dbReference type="HOGENOM" id="CLU_001265_0_1_1"/>
<dbReference type="InterPro" id="IPR011701">
    <property type="entry name" value="MFS"/>
</dbReference>
<feature type="transmembrane region" description="Helical" evidence="6">
    <location>
        <begin position="277"/>
        <end position="296"/>
    </location>
</feature>
<keyword evidence="5 6" id="KW-0472">Membrane</keyword>
<evidence type="ECO:0000256" key="5">
    <source>
        <dbReference type="ARBA" id="ARBA00023136"/>
    </source>
</evidence>
<dbReference type="GO" id="GO:0022857">
    <property type="term" value="F:transmembrane transporter activity"/>
    <property type="evidence" value="ECO:0007669"/>
    <property type="project" value="InterPro"/>
</dbReference>
<evidence type="ECO:0000256" key="2">
    <source>
        <dbReference type="ARBA" id="ARBA00022448"/>
    </source>
</evidence>